<keyword evidence="4" id="KW-0554">One-carbon metabolism</keyword>
<dbReference type="PANTHER" id="PTHR48069">
    <property type="entry name" value="DIHYDROFOLATE REDUCTASE"/>
    <property type="match status" value="1"/>
</dbReference>
<name>A0ABZ2U853_ASHYP</name>
<protein>
    <recommendedName>
        <fullName evidence="3">dihydrofolate reductase</fullName>
        <ecNumber evidence="3">1.5.1.3</ecNumber>
    </recommendedName>
</protein>
<proteinExistence type="inferred from homology"/>
<evidence type="ECO:0000256" key="3">
    <source>
        <dbReference type="ARBA" id="ARBA00012856"/>
    </source>
</evidence>
<keyword evidence="5" id="KW-0521">NADP</keyword>
<dbReference type="Pfam" id="PF00186">
    <property type="entry name" value="DHFR_1"/>
    <property type="match status" value="1"/>
</dbReference>
<accession>A0ABZ2U853</accession>
<dbReference type="Proteomes" id="UP001484199">
    <property type="component" value="Chromosome"/>
</dbReference>
<dbReference type="SUPFAM" id="SSF53597">
    <property type="entry name" value="Dihydrofolate reductase-like"/>
    <property type="match status" value="1"/>
</dbReference>
<gene>
    <name evidence="8" type="ORF">AshY1_03200</name>
</gene>
<dbReference type="Gene3D" id="3.40.430.10">
    <property type="entry name" value="Dihydrofolate Reductase, subunit A"/>
    <property type="match status" value="1"/>
</dbReference>
<comment type="similarity">
    <text evidence="2">Belongs to the dihydrofolate reductase family.</text>
</comment>
<dbReference type="PROSITE" id="PS51330">
    <property type="entry name" value="DHFR_2"/>
    <property type="match status" value="1"/>
</dbReference>
<dbReference type="InterPro" id="IPR001796">
    <property type="entry name" value="DHFR_dom"/>
</dbReference>
<evidence type="ECO:0000259" key="7">
    <source>
        <dbReference type="PROSITE" id="PS51330"/>
    </source>
</evidence>
<evidence type="ECO:0000313" key="9">
    <source>
        <dbReference type="Proteomes" id="UP001484199"/>
    </source>
</evidence>
<sequence length="158" mass="18653">MISLIAAVDSNFLIGKGDKLPWHYREDLLFFKKKVTNQNVLMGFNTYQSLKSYYKDKPFPFNKSYVASNSNILDSNVTRISNLKSFLDKYKASKENIFVIGGSQIYQQSLEYVDVMYITHILKRYQGDIFFPSFEYSKYWIKDKTIVPQLIFVTYIRK</sequence>
<dbReference type="EC" id="1.5.1.3" evidence="3"/>
<dbReference type="CDD" id="cd00209">
    <property type="entry name" value="DHFR"/>
    <property type="match status" value="1"/>
</dbReference>
<evidence type="ECO:0000256" key="1">
    <source>
        <dbReference type="ARBA" id="ARBA00004903"/>
    </source>
</evidence>
<reference evidence="8" key="1">
    <citation type="submission" date="2024-03" db="EMBL/GenBank/DDBJ databases">
        <title>The Complete Genome of 'Candidatus Phytoplasma fraxini' AshY1 from the Ash Yellows Group.</title>
        <authorList>
            <person name="Boehm J.W."/>
            <person name="Huettel B."/>
            <person name="Schneider B."/>
            <person name="Kube M."/>
        </authorList>
    </citation>
    <scope>NUCLEOTIDE SEQUENCE [LARGE SCALE GENOMIC DNA]</scope>
    <source>
        <strain evidence="8">AshY1</strain>
    </source>
</reference>
<evidence type="ECO:0000256" key="2">
    <source>
        <dbReference type="ARBA" id="ARBA00009539"/>
    </source>
</evidence>
<evidence type="ECO:0000256" key="4">
    <source>
        <dbReference type="ARBA" id="ARBA00022563"/>
    </source>
</evidence>
<dbReference type="PANTHER" id="PTHR48069:SF3">
    <property type="entry name" value="DIHYDROFOLATE REDUCTASE"/>
    <property type="match status" value="1"/>
</dbReference>
<dbReference type="RefSeq" id="WP_341266839.1">
    <property type="nucleotide sequence ID" value="NZ_CP146843.1"/>
</dbReference>
<feature type="domain" description="DHFR" evidence="7">
    <location>
        <begin position="1"/>
        <end position="158"/>
    </location>
</feature>
<keyword evidence="6" id="KW-0560">Oxidoreductase</keyword>
<dbReference type="PRINTS" id="PR00070">
    <property type="entry name" value="DHFR"/>
</dbReference>
<dbReference type="InterPro" id="IPR012259">
    <property type="entry name" value="DHFR"/>
</dbReference>
<dbReference type="InterPro" id="IPR024072">
    <property type="entry name" value="DHFR-like_dom_sf"/>
</dbReference>
<evidence type="ECO:0000313" key="8">
    <source>
        <dbReference type="EMBL" id="WYY26434.1"/>
    </source>
</evidence>
<evidence type="ECO:0000256" key="6">
    <source>
        <dbReference type="ARBA" id="ARBA00023002"/>
    </source>
</evidence>
<comment type="pathway">
    <text evidence="1">Cofactor biosynthesis; tetrahydrofolate biosynthesis; 5,6,7,8-tetrahydrofolate from 7,8-dihydrofolate: step 1/1.</text>
</comment>
<keyword evidence="9" id="KW-1185">Reference proteome</keyword>
<organism evidence="8 9">
    <name type="scientific">Ash yellows phytoplasma</name>
    <dbReference type="NCBI Taxonomy" id="35780"/>
    <lineage>
        <taxon>Bacteria</taxon>
        <taxon>Bacillati</taxon>
        <taxon>Mycoplasmatota</taxon>
        <taxon>Mollicutes</taxon>
        <taxon>Acholeplasmatales</taxon>
        <taxon>Acholeplasmataceae</taxon>
        <taxon>Candidatus Phytoplasma</taxon>
        <taxon>16SrVII (Ash yellows group)</taxon>
    </lineage>
</organism>
<evidence type="ECO:0000256" key="5">
    <source>
        <dbReference type="ARBA" id="ARBA00022857"/>
    </source>
</evidence>
<dbReference type="EMBL" id="CP146843">
    <property type="protein sequence ID" value="WYY26434.1"/>
    <property type="molecule type" value="Genomic_DNA"/>
</dbReference>